<organism evidence="4">
    <name type="scientific">Soboliphyme baturini</name>
    <dbReference type="NCBI Taxonomy" id="241478"/>
    <lineage>
        <taxon>Eukaryota</taxon>
        <taxon>Metazoa</taxon>
        <taxon>Ecdysozoa</taxon>
        <taxon>Nematoda</taxon>
        <taxon>Enoplea</taxon>
        <taxon>Dorylaimia</taxon>
        <taxon>Dioctophymatida</taxon>
        <taxon>Dioctophymatoidea</taxon>
        <taxon>Soboliphymatidae</taxon>
        <taxon>Soboliphyme</taxon>
    </lineage>
</organism>
<evidence type="ECO:0000313" key="3">
    <source>
        <dbReference type="Proteomes" id="UP000270296"/>
    </source>
</evidence>
<keyword evidence="3" id="KW-1185">Reference proteome</keyword>
<dbReference type="AlphaFoldDB" id="A0A183IA55"/>
<dbReference type="WBParaSite" id="SBAD_0000052101-mRNA-1">
    <property type="protein sequence ID" value="SBAD_0000052101-mRNA-1"/>
    <property type="gene ID" value="SBAD_0000052101"/>
</dbReference>
<proteinExistence type="predicted"/>
<evidence type="ECO:0000313" key="4">
    <source>
        <dbReference type="WBParaSite" id="SBAD_0000052101-mRNA-1"/>
    </source>
</evidence>
<sequence>MFTLTMSFIGSTIGSLLVEAIGFPWAAFCIAMMNVLQCLWIIGVMIDRRKHRTLENEIWMISARQLQSEGALENKIAQSKDL</sequence>
<keyword evidence="1" id="KW-0472">Membrane</keyword>
<dbReference type="Proteomes" id="UP000270296">
    <property type="component" value="Unassembled WGS sequence"/>
</dbReference>
<name>A0A183IA55_9BILA</name>
<protein>
    <submittedName>
        <fullName evidence="4">MFS domain-containing protein</fullName>
    </submittedName>
</protein>
<dbReference type="EMBL" id="UZAM01001411">
    <property type="protein sequence ID" value="VDO84272.1"/>
    <property type="molecule type" value="Genomic_DNA"/>
</dbReference>
<keyword evidence="1" id="KW-1133">Transmembrane helix</keyword>
<gene>
    <name evidence="2" type="ORF">SBAD_LOCUS499</name>
</gene>
<accession>A0A183IA55</accession>
<keyword evidence="1" id="KW-0812">Transmembrane</keyword>
<evidence type="ECO:0000313" key="2">
    <source>
        <dbReference type="EMBL" id="VDO84272.1"/>
    </source>
</evidence>
<feature type="transmembrane region" description="Helical" evidence="1">
    <location>
        <begin position="20"/>
        <end position="42"/>
    </location>
</feature>
<evidence type="ECO:0000256" key="1">
    <source>
        <dbReference type="SAM" id="Phobius"/>
    </source>
</evidence>
<reference evidence="4" key="1">
    <citation type="submission" date="2016-06" db="UniProtKB">
        <authorList>
            <consortium name="WormBaseParasite"/>
        </authorList>
    </citation>
    <scope>IDENTIFICATION</scope>
</reference>
<reference evidence="2 3" key="2">
    <citation type="submission" date="2018-11" db="EMBL/GenBank/DDBJ databases">
        <authorList>
            <consortium name="Pathogen Informatics"/>
        </authorList>
    </citation>
    <scope>NUCLEOTIDE SEQUENCE [LARGE SCALE GENOMIC DNA]</scope>
</reference>